<evidence type="ECO:0000256" key="4">
    <source>
        <dbReference type="ARBA" id="ARBA00023242"/>
    </source>
</evidence>
<comment type="subcellular location">
    <subcellularLocation>
        <location evidence="1 5 6">Nucleus</location>
    </subcellularLocation>
</comment>
<evidence type="ECO:0000256" key="6">
    <source>
        <dbReference type="RuleBase" id="RU000682"/>
    </source>
</evidence>
<dbReference type="InterPro" id="IPR031701">
    <property type="entry name" value="SIX1_SD"/>
</dbReference>
<dbReference type="GO" id="GO:0000981">
    <property type="term" value="F:DNA-binding transcription factor activity, RNA polymerase II-specific"/>
    <property type="evidence" value="ECO:0007669"/>
    <property type="project" value="InterPro"/>
</dbReference>
<dbReference type="Gene3D" id="1.10.10.60">
    <property type="entry name" value="Homeodomain-like"/>
    <property type="match status" value="1"/>
</dbReference>
<dbReference type="Pfam" id="PF16878">
    <property type="entry name" value="SIX1_SD"/>
    <property type="match status" value="1"/>
</dbReference>
<keyword evidence="10" id="KW-1185">Reference proteome</keyword>
<accession>A0A0N4UJS6</accession>
<dbReference type="Pfam" id="PF00046">
    <property type="entry name" value="Homeodomain"/>
    <property type="match status" value="1"/>
</dbReference>
<evidence type="ECO:0000259" key="7">
    <source>
        <dbReference type="PROSITE" id="PS50071"/>
    </source>
</evidence>
<dbReference type="CDD" id="cd00086">
    <property type="entry name" value="homeodomain"/>
    <property type="match status" value="1"/>
</dbReference>
<dbReference type="GO" id="GO:0005667">
    <property type="term" value="C:transcription regulator complex"/>
    <property type="evidence" value="ECO:0007669"/>
    <property type="project" value="TreeGrafter"/>
</dbReference>
<evidence type="ECO:0000313" key="10">
    <source>
        <dbReference type="Proteomes" id="UP000274756"/>
    </source>
</evidence>
<dbReference type="SMART" id="SM00389">
    <property type="entry name" value="HOX"/>
    <property type="match status" value="1"/>
</dbReference>
<evidence type="ECO:0000256" key="5">
    <source>
        <dbReference type="PROSITE-ProRule" id="PRU00108"/>
    </source>
</evidence>
<evidence type="ECO:0000313" key="11">
    <source>
        <dbReference type="WBParaSite" id="DME_0000792901-mRNA-1"/>
    </source>
</evidence>
<keyword evidence="3 5" id="KW-0371">Homeobox</keyword>
<keyword evidence="2 5" id="KW-0238">DNA-binding</keyword>
<dbReference type="PROSITE" id="PS50071">
    <property type="entry name" value="HOMEOBOX_2"/>
    <property type="match status" value="1"/>
</dbReference>
<dbReference type="InterPro" id="IPR009057">
    <property type="entry name" value="Homeodomain-like_sf"/>
</dbReference>
<evidence type="ECO:0000313" key="8">
    <source>
        <dbReference type="EMBL" id="VDN52081.1"/>
    </source>
</evidence>
<dbReference type="PANTHER" id="PTHR10390">
    <property type="entry name" value="HOMEOBOX PROTEIN SIX"/>
    <property type="match status" value="1"/>
</dbReference>
<sequence length="200" mass="24340">MNGNETGQGKRNIDCICETLYQAKDGDKLLELFRPDIHNIMFYHVRCSSSVLRAYLYTLYHSQRYEELFQAISINTFEHRFYEELQDLWYKARYAENERRRQKELGAVEKYRLRKKHPPPRSIWDGQETIYSFKENARKALRQYYKRNKYPTLEDKKEIAKITNLKIVQISNWFKNRRQRDKASNDRYTSTQLQFDNTIL</sequence>
<dbReference type="GO" id="GO:0005634">
    <property type="term" value="C:nucleus"/>
    <property type="evidence" value="ECO:0007669"/>
    <property type="project" value="UniProtKB-SubCell"/>
</dbReference>
<evidence type="ECO:0000256" key="2">
    <source>
        <dbReference type="ARBA" id="ARBA00023125"/>
    </source>
</evidence>
<reference evidence="8 10" key="2">
    <citation type="submission" date="2018-11" db="EMBL/GenBank/DDBJ databases">
        <authorList>
            <consortium name="Pathogen Informatics"/>
        </authorList>
    </citation>
    <scope>NUCLEOTIDE SEQUENCE [LARGE SCALE GENOMIC DNA]</scope>
</reference>
<dbReference type="STRING" id="318479.A0A0N4UJS6"/>
<keyword evidence="4 5" id="KW-0539">Nucleus</keyword>
<evidence type="ECO:0000256" key="1">
    <source>
        <dbReference type="ARBA" id="ARBA00004123"/>
    </source>
</evidence>
<protein>
    <submittedName>
        <fullName evidence="11">Homeobox domain-containing protein</fullName>
    </submittedName>
</protein>
<dbReference type="Proteomes" id="UP000038040">
    <property type="component" value="Unplaced"/>
</dbReference>
<organism evidence="9 11">
    <name type="scientific">Dracunculus medinensis</name>
    <name type="common">Guinea worm</name>
    <dbReference type="NCBI Taxonomy" id="318479"/>
    <lineage>
        <taxon>Eukaryota</taxon>
        <taxon>Metazoa</taxon>
        <taxon>Ecdysozoa</taxon>
        <taxon>Nematoda</taxon>
        <taxon>Chromadorea</taxon>
        <taxon>Rhabditida</taxon>
        <taxon>Spirurina</taxon>
        <taxon>Dracunculoidea</taxon>
        <taxon>Dracunculidae</taxon>
        <taxon>Dracunculus</taxon>
    </lineage>
</organism>
<feature type="DNA-binding region" description="Homeobox" evidence="5">
    <location>
        <begin position="126"/>
        <end position="185"/>
    </location>
</feature>
<reference evidence="11" key="1">
    <citation type="submission" date="2017-02" db="UniProtKB">
        <authorList>
            <consortium name="WormBaseParasite"/>
        </authorList>
    </citation>
    <scope>IDENTIFICATION</scope>
</reference>
<gene>
    <name evidence="8" type="ORF">DME_LOCUS2054</name>
</gene>
<evidence type="ECO:0000313" key="9">
    <source>
        <dbReference type="Proteomes" id="UP000038040"/>
    </source>
</evidence>
<dbReference type="InterPro" id="IPR017970">
    <property type="entry name" value="Homeobox_CS"/>
</dbReference>
<dbReference type="GO" id="GO:0000978">
    <property type="term" value="F:RNA polymerase II cis-regulatory region sequence-specific DNA binding"/>
    <property type="evidence" value="ECO:0007669"/>
    <property type="project" value="TreeGrafter"/>
</dbReference>
<dbReference type="WBParaSite" id="DME_0000792901-mRNA-1">
    <property type="protein sequence ID" value="DME_0000792901-mRNA-1"/>
    <property type="gene ID" value="DME_0000792901"/>
</dbReference>
<dbReference type="InterPro" id="IPR001356">
    <property type="entry name" value="HD"/>
</dbReference>
<dbReference type="PANTHER" id="PTHR10390:SF44">
    <property type="entry name" value="SIX HOMEOBOX 4"/>
    <property type="match status" value="1"/>
</dbReference>
<evidence type="ECO:0000256" key="3">
    <source>
        <dbReference type="ARBA" id="ARBA00023155"/>
    </source>
</evidence>
<name>A0A0N4UJS6_DRAME</name>
<dbReference type="PROSITE" id="PS00027">
    <property type="entry name" value="HOMEOBOX_1"/>
    <property type="match status" value="1"/>
</dbReference>
<dbReference type="AlphaFoldDB" id="A0A0N4UJS6"/>
<proteinExistence type="predicted"/>
<dbReference type="SUPFAM" id="SSF46689">
    <property type="entry name" value="Homeodomain-like"/>
    <property type="match status" value="1"/>
</dbReference>
<dbReference type="EMBL" id="UYYG01000044">
    <property type="protein sequence ID" value="VDN52081.1"/>
    <property type="molecule type" value="Genomic_DNA"/>
</dbReference>
<dbReference type="Proteomes" id="UP000274756">
    <property type="component" value="Unassembled WGS sequence"/>
</dbReference>
<dbReference type="OrthoDB" id="3501850at2759"/>
<feature type="domain" description="Homeobox" evidence="7">
    <location>
        <begin position="124"/>
        <end position="184"/>
    </location>
</feature>